<dbReference type="EMBL" id="GGFK01014456">
    <property type="protein sequence ID" value="MBW47777.1"/>
    <property type="molecule type" value="Transcribed_RNA"/>
</dbReference>
<protein>
    <submittedName>
        <fullName evidence="1">Putative secreted protein</fullName>
    </submittedName>
</protein>
<evidence type="ECO:0000313" key="1">
    <source>
        <dbReference type="EMBL" id="MBW47777.1"/>
    </source>
</evidence>
<name>A0A2M4B404_9DIPT</name>
<accession>A0A2M4B404</accession>
<sequence>MTAVRWMMARSCTISLVLGGFRKQILPSPPSRVESALSEHSIVVAHYTVHFAAVCSLINRFVSSLYG</sequence>
<organism evidence="1">
    <name type="scientific">Anopheles triannulatus</name>
    <dbReference type="NCBI Taxonomy" id="58253"/>
    <lineage>
        <taxon>Eukaryota</taxon>
        <taxon>Metazoa</taxon>
        <taxon>Ecdysozoa</taxon>
        <taxon>Arthropoda</taxon>
        <taxon>Hexapoda</taxon>
        <taxon>Insecta</taxon>
        <taxon>Pterygota</taxon>
        <taxon>Neoptera</taxon>
        <taxon>Endopterygota</taxon>
        <taxon>Diptera</taxon>
        <taxon>Nematocera</taxon>
        <taxon>Culicoidea</taxon>
        <taxon>Culicidae</taxon>
        <taxon>Anophelinae</taxon>
        <taxon>Anopheles</taxon>
    </lineage>
</organism>
<proteinExistence type="predicted"/>
<reference evidence="1" key="1">
    <citation type="submission" date="2018-01" db="EMBL/GenBank/DDBJ databases">
        <title>An insight into the sialome of Amazonian anophelines.</title>
        <authorList>
            <person name="Ribeiro J.M."/>
            <person name="Scarpassa V."/>
            <person name="Calvo E."/>
        </authorList>
    </citation>
    <scope>NUCLEOTIDE SEQUENCE</scope>
    <source>
        <tissue evidence="1">Salivary glands</tissue>
    </source>
</reference>
<dbReference type="AlphaFoldDB" id="A0A2M4B404"/>